<sequence>WKRAVYRAAPRHFDVEMLPPAKLGASYSYGIRVHPAQVVQSSGSTIRSSTLMNSSYEIWRKWEDCLWFQDMLELQYTVLSRQKRQRLARGKGVKKNGIYIHDHASSWESLPPGPDPKSVGKDIHDYLPKLTKRGTLFRTSASTVEQRKVELTALVKAFLSEDVPALIEELREDRTIRDFFGYWRRDHDLLIKRNPPRRPTGSEKQRKSLITGVGSWSTLVSASAATISEDAPPPSPTHSTSSFAPGSNSSVPASSDSGSSVSGEMPPSPTVSKPP</sequence>
<evidence type="ECO:0000313" key="2">
    <source>
        <dbReference type="Proteomes" id="UP000814128"/>
    </source>
</evidence>
<feature type="non-terminal residue" evidence="1">
    <location>
        <position position="275"/>
    </location>
</feature>
<comment type="caution">
    <text evidence="1">The sequence shown here is derived from an EMBL/GenBank/DDBJ whole genome shotgun (WGS) entry which is preliminary data.</text>
</comment>
<proteinExistence type="predicted"/>
<gene>
    <name evidence="1" type="ORF">K488DRAFT_14151</name>
</gene>
<protein>
    <submittedName>
        <fullName evidence="1">Uncharacterized protein</fullName>
    </submittedName>
</protein>
<dbReference type="Proteomes" id="UP000814128">
    <property type="component" value="Unassembled WGS sequence"/>
</dbReference>
<reference evidence="1" key="1">
    <citation type="submission" date="2021-02" db="EMBL/GenBank/DDBJ databases">
        <authorList>
            <consortium name="DOE Joint Genome Institute"/>
            <person name="Ahrendt S."/>
            <person name="Looney B.P."/>
            <person name="Miyauchi S."/>
            <person name="Morin E."/>
            <person name="Drula E."/>
            <person name="Courty P.E."/>
            <person name="Chicoki N."/>
            <person name="Fauchery L."/>
            <person name="Kohler A."/>
            <person name="Kuo A."/>
            <person name="Labutti K."/>
            <person name="Pangilinan J."/>
            <person name="Lipzen A."/>
            <person name="Riley R."/>
            <person name="Andreopoulos W."/>
            <person name="He G."/>
            <person name="Johnson J."/>
            <person name="Barry K.W."/>
            <person name="Grigoriev I.V."/>
            <person name="Nagy L."/>
            <person name="Hibbett D."/>
            <person name="Henrissat B."/>
            <person name="Matheny P.B."/>
            <person name="Labbe J."/>
            <person name="Martin F."/>
        </authorList>
    </citation>
    <scope>NUCLEOTIDE SEQUENCE</scope>
    <source>
        <strain evidence="1">EC-137</strain>
    </source>
</reference>
<feature type="non-terminal residue" evidence="1">
    <location>
        <position position="1"/>
    </location>
</feature>
<reference evidence="1" key="2">
    <citation type="journal article" date="2022" name="New Phytol.">
        <title>Evolutionary transition to the ectomycorrhizal habit in the genomes of a hyperdiverse lineage of mushroom-forming fungi.</title>
        <authorList>
            <person name="Looney B."/>
            <person name="Miyauchi S."/>
            <person name="Morin E."/>
            <person name="Drula E."/>
            <person name="Courty P.E."/>
            <person name="Kohler A."/>
            <person name="Kuo A."/>
            <person name="LaButti K."/>
            <person name="Pangilinan J."/>
            <person name="Lipzen A."/>
            <person name="Riley R."/>
            <person name="Andreopoulos W."/>
            <person name="He G."/>
            <person name="Johnson J."/>
            <person name="Nolan M."/>
            <person name="Tritt A."/>
            <person name="Barry K.W."/>
            <person name="Grigoriev I.V."/>
            <person name="Nagy L.G."/>
            <person name="Hibbett D."/>
            <person name="Henrissat B."/>
            <person name="Matheny P.B."/>
            <person name="Labbe J."/>
            <person name="Martin F.M."/>
        </authorList>
    </citation>
    <scope>NUCLEOTIDE SEQUENCE</scope>
    <source>
        <strain evidence="1">EC-137</strain>
    </source>
</reference>
<name>A0ACB8Q6Y2_9AGAM</name>
<keyword evidence="2" id="KW-1185">Reference proteome</keyword>
<dbReference type="EMBL" id="MU273883">
    <property type="protein sequence ID" value="KAI0027544.1"/>
    <property type="molecule type" value="Genomic_DNA"/>
</dbReference>
<evidence type="ECO:0000313" key="1">
    <source>
        <dbReference type="EMBL" id="KAI0027544.1"/>
    </source>
</evidence>
<organism evidence="1 2">
    <name type="scientific">Vararia minispora EC-137</name>
    <dbReference type="NCBI Taxonomy" id="1314806"/>
    <lineage>
        <taxon>Eukaryota</taxon>
        <taxon>Fungi</taxon>
        <taxon>Dikarya</taxon>
        <taxon>Basidiomycota</taxon>
        <taxon>Agaricomycotina</taxon>
        <taxon>Agaricomycetes</taxon>
        <taxon>Russulales</taxon>
        <taxon>Lachnocladiaceae</taxon>
        <taxon>Vararia</taxon>
    </lineage>
</organism>
<accession>A0ACB8Q6Y2</accession>